<dbReference type="EMBL" id="ARQD01000004">
    <property type="protein sequence ID" value="KIX84969.1"/>
    <property type="molecule type" value="Genomic_DNA"/>
</dbReference>
<reference evidence="1 2" key="1">
    <citation type="journal article" date="2013" name="Proc. Natl. Acad. Sci. U.S.A.">
        <title>Candidate phylum TM6 genome recovered from a hospital sink biofilm provides genomic insights into this uncultivated phylum.</title>
        <authorList>
            <person name="McLean J.S."/>
            <person name="Lombardo M.J."/>
            <person name="Badger J.H."/>
            <person name="Edlund A."/>
            <person name="Novotny M."/>
            <person name="Yee-Greenbaum J."/>
            <person name="Vyahhi N."/>
            <person name="Hall A.P."/>
            <person name="Yang Y."/>
            <person name="Dupont C.L."/>
            <person name="Ziegler M.G."/>
            <person name="Chitsaz H."/>
            <person name="Allen A.E."/>
            <person name="Yooseph S."/>
            <person name="Tesler G."/>
            <person name="Pevzner P.A."/>
            <person name="Friedman R.M."/>
            <person name="Nealson K.H."/>
            <person name="Venter J.C."/>
            <person name="Lasken R.S."/>
        </authorList>
    </citation>
    <scope>NUCLEOTIDE SEQUENCE [LARGE SCALE GENOMIC DNA]</scope>
    <source>
        <strain evidence="1 2">TM6SC1</strain>
    </source>
</reference>
<evidence type="ECO:0000313" key="1">
    <source>
        <dbReference type="EMBL" id="KIX84969.1"/>
    </source>
</evidence>
<organism evidence="1 2">
    <name type="scientific">candidate division TM6 bacterium JCVI TM6SC1</name>
    <dbReference type="NCBI Taxonomy" id="1306947"/>
    <lineage>
        <taxon>Bacteria</taxon>
        <taxon>Candidatus Babelota</taxon>
        <taxon>Vermiphilus</taxon>
    </lineage>
</organism>
<dbReference type="STRING" id="1306947.J120_04495"/>
<accession>A0A0D2GNJ1</accession>
<name>A0A0D2GNJ1_9BACT</name>
<protein>
    <submittedName>
        <fullName evidence="1">Uncharacterized protein</fullName>
    </submittedName>
</protein>
<proteinExistence type="predicted"/>
<gene>
    <name evidence="1" type="ORF">J120_04495</name>
</gene>
<comment type="caution">
    <text evidence="1">The sequence shown here is derived from an EMBL/GenBank/DDBJ whole genome shotgun (WGS) entry which is preliminary data.</text>
</comment>
<dbReference type="Proteomes" id="UP000032214">
    <property type="component" value="Unassembled WGS sequence"/>
</dbReference>
<dbReference type="AlphaFoldDB" id="A0A0D2GNJ1"/>
<sequence>MYVWIRLVQGLCIAWLLLVGYCIGAQMTGLYQNNSACAIVNYDTQLSNYGCQRMERFLLHAEYSGAYALRTTLNSYIPIVADVKINKYHIPWHKVITIGMYAPLFVIKNTPYLMLENGSVIDRVWYTPCTYQGLKSFSYKGDIASIGHNNACFEWLDKLDLAIWDEYEIEWYDQLRILLHNKTNLECTIVCRAEDDVARASMCGQMAFKRYIAHTSIPKGVKVLVDTRYKGQVICKKIGGGAYGKNIF</sequence>
<keyword evidence="2" id="KW-1185">Reference proteome</keyword>
<evidence type="ECO:0000313" key="2">
    <source>
        <dbReference type="Proteomes" id="UP000032214"/>
    </source>
</evidence>